<dbReference type="HOGENOM" id="CLU_967471_0_0_1"/>
<keyword evidence="4" id="KW-1185">Reference proteome</keyword>
<proteinExistence type="predicted"/>
<name>T1J5N7_STRMM</name>
<keyword evidence="2" id="KW-1133">Transmembrane helix</keyword>
<keyword evidence="2" id="KW-0472">Membrane</keyword>
<accession>T1J5N7</accession>
<evidence type="ECO:0000313" key="4">
    <source>
        <dbReference type="Proteomes" id="UP000014500"/>
    </source>
</evidence>
<feature type="transmembrane region" description="Helical" evidence="2">
    <location>
        <begin position="77"/>
        <end position="97"/>
    </location>
</feature>
<feature type="compositionally biased region" description="Polar residues" evidence="1">
    <location>
        <begin position="273"/>
        <end position="288"/>
    </location>
</feature>
<feature type="transmembrane region" description="Helical" evidence="2">
    <location>
        <begin position="140"/>
        <end position="164"/>
    </location>
</feature>
<feature type="transmembrane region" description="Helical" evidence="2">
    <location>
        <begin position="170"/>
        <end position="191"/>
    </location>
</feature>
<reference evidence="4" key="1">
    <citation type="submission" date="2011-05" db="EMBL/GenBank/DDBJ databases">
        <authorList>
            <person name="Richards S.R."/>
            <person name="Qu J."/>
            <person name="Jiang H."/>
            <person name="Jhangiani S.N."/>
            <person name="Agravi P."/>
            <person name="Goodspeed R."/>
            <person name="Gross S."/>
            <person name="Mandapat C."/>
            <person name="Jackson L."/>
            <person name="Mathew T."/>
            <person name="Pu L."/>
            <person name="Thornton R."/>
            <person name="Saada N."/>
            <person name="Wilczek-Boney K.B."/>
            <person name="Lee S."/>
            <person name="Kovar C."/>
            <person name="Wu Y."/>
            <person name="Scherer S.E."/>
            <person name="Worley K.C."/>
            <person name="Muzny D.M."/>
            <person name="Gibbs R."/>
        </authorList>
    </citation>
    <scope>NUCLEOTIDE SEQUENCE</scope>
    <source>
        <strain evidence="4">Brora</strain>
    </source>
</reference>
<evidence type="ECO:0000256" key="1">
    <source>
        <dbReference type="SAM" id="MobiDB-lite"/>
    </source>
</evidence>
<keyword evidence="2" id="KW-0812">Transmembrane</keyword>
<dbReference type="EnsemblMetazoa" id="SMAR008941-RA">
    <property type="protein sequence ID" value="SMAR008941-PA"/>
    <property type="gene ID" value="SMAR008941"/>
</dbReference>
<organism evidence="3 4">
    <name type="scientific">Strigamia maritima</name>
    <name type="common">European centipede</name>
    <name type="synonym">Geophilus maritimus</name>
    <dbReference type="NCBI Taxonomy" id="126957"/>
    <lineage>
        <taxon>Eukaryota</taxon>
        <taxon>Metazoa</taxon>
        <taxon>Ecdysozoa</taxon>
        <taxon>Arthropoda</taxon>
        <taxon>Myriapoda</taxon>
        <taxon>Chilopoda</taxon>
        <taxon>Pleurostigmophora</taxon>
        <taxon>Geophilomorpha</taxon>
        <taxon>Linotaeniidae</taxon>
        <taxon>Strigamia</taxon>
    </lineage>
</organism>
<dbReference type="EMBL" id="JH431866">
    <property type="status" value="NOT_ANNOTATED_CDS"/>
    <property type="molecule type" value="Genomic_DNA"/>
</dbReference>
<protein>
    <submittedName>
        <fullName evidence="3">Uncharacterized protein</fullName>
    </submittedName>
</protein>
<feature type="region of interest" description="Disordered" evidence="1">
    <location>
        <begin position="232"/>
        <end position="288"/>
    </location>
</feature>
<evidence type="ECO:0000313" key="3">
    <source>
        <dbReference type="EnsemblMetazoa" id="SMAR008941-PA"/>
    </source>
</evidence>
<reference evidence="3" key="2">
    <citation type="submission" date="2015-02" db="UniProtKB">
        <authorList>
            <consortium name="EnsemblMetazoa"/>
        </authorList>
    </citation>
    <scope>IDENTIFICATION</scope>
</reference>
<feature type="transmembrane region" description="Helical" evidence="2">
    <location>
        <begin position="109"/>
        <end position="128"/>
    </location>
</feature>
<dbReference type="Proteomes" id="UP000014500">
    <property type="component" value="Unassembled WGS sequence"/>
</dbReference>
<evidence type="ECO:0000256" key="2">
    <source>
        <dbReference type="SAM" id="Phobius"/>
    </source>
</evidence>
<dbReference type="AlphaFoldDB" id="T1J5N7"/>
<sequence>MVKYVKDFPVKMDRNIEVNGVVESSSTWLLDGQCNHNLALCLDRTSYIKRTERSTLRTPMKMLRCQNSPTRQLSIGANIWLVLLSLSGFGLIMYGVFQEDRPEYKKLNIAVGLILILCMLMFVSFLMIDTKRLRKYMLHVLIPWCAGIIVIVFAILIAFLVHFINFKLFLITSLPLTSLAFFTFNEIYHYIGRMRVSPMFISQQQQLPSSEDDFAARRLRTSSRLLQYRPETARKSTAPPITPLRKVTSKSVQEKEFPTMQKSIQPPIKQTLPPINSSTNSSQGMTKE</sequence>